<evidence type="ECO:0000313" key="8">
    <source>
        <dbReference type="Proteomes" id="UP000799537"/>
    </source>
</evidence>
<dbReference type="Proteomes" id="UP000799537">
    <property type="component" value="Unassembled WGS sequence"/>
</dbReference>
<feature type="transmembrane region" description="Helical" evidence="5">
    <location>
        <begin position="181"/>
        <end position="202"/>
    </location>
</feature>
<evidence type="ECO:0000313" key="7">
    <source>
        <dbReference type="EMBL" id="KAF2168793.1"/>
    </source>
</evidence>
<reference evidence="7" key="1">
    <citation type="journal article" date="2020" name="Stud. Mycol.">
        <title>101 Dothideomycetes genomes: a test case for predicting lifestyles and emergence of pathogens.</title>
        <authorList>
            <person name="Haridas S."/>
            <person name="Albert R."/>
            <person name="Binder M."/>
            <person name="Bloem J."/>
            <person name="Labutti K."/>
            <person name="Salamov A."/>
            <person name="Andreopoulos B."/>
            <person name="Baker S."/>
            <person name="Barry K."/>
            <person name="Bills G."/>
            <person name="Bluhm B."/>
            <person name="Cannon C."/>
            <person name="Castanera R."/>
            <person name="Culley D."/>
            <person name="Daum C."/>
            <person name="Ezra D."/>
            <person name="Gonzalez J."/>
            <person name="Henrissat B."/>
            <person name="Kuo A."/>
            <person name="Liang C."/>
            <person name="Lipzen A."/>
            <person name="Lutzoni F."/>
            <person name="Magnuson J."/>
            <person name="Mondo S."/>
            <person name="Nolan M."/>
            <person name="Ohm R."/>
            <person name="Pangilinan J."/>
            <person name="Park H.-J."/>
            <person name="Ramirez L."/>
            <person name="Alfaro M."/>
            <person name="Sun H."/>
            <person name="Tritt A."/>
            <person name="Yoshinaga Y."/>
            <person name="Zwiers L.-H."/>
            <person name="Turgeon B."/>
            <person name="Goodwin S."/>
            <person name="Spatafora J."/>
            <person name="Crous P."/>
            <person name="Grigoriev I."/>
        </authorList>
    </citation>
    <scope>NUCLEOTIDE SEQUENCE</scope>
    <source>
        <strain evidence="7">ATCC 36951</strain>
    </source>
</reference>
<dbReference type="EMBL" id="ML993589">
    <property type="protein sequence ID" value="KAF2168793.1"/>
    <property type="molecule type" value="Genomic_DNA"/>
</dbReference>
<feature type="transmembrane region" description="Helical" evidence="5">
    <location>
        <begin position="108"/>
        <end position="129"/>
    </location>
</feature>
<sequence length="217" mass="24381">MEKVLRRRASVPEDFGTTTLELDTLDQNTTRISYIELDRRAIRRAVMSRSDDRRLAIIRVLRVFHIIIGPILIGLAASLLRQYRVLRSSCDGDFESPDCEVYQKAVGAFRYCVFPGIWSIVQGSVGLWATYSQIKLLNTMIIIDSMAAGFHMGAGCTLAAMLNGWSCEKGLDSGERLCDQFYTAVAFFFIGVVASYGIMPLWCQCKVLRRVRESTDG</sequence>
<dbReference type="GO" id="GO:0016020">
    <property type="term" value="C:membrane"/>
    <property type="evidence" value="ECO:0007669"/>
    <property type="project" value="UniProtKB-SubCell"/>
</dbReference>
<name>A0A6A6CQ35_ZASCE</name>
<accession>A0A6A6CQ35</accession>
<comment type="subcellular location">
    <subcellularLocation>
        <location evidence="1">Membrane</location>
        <topology evidence="1">Multi-pass membrane protein</topology>
    </subcellularLocation>
</comment>
<evidence type="ECO:0000256" key="3">
    <source>
        <dbReference type="ARBA" id="ARBA00022989"/>
    </source>
</evidence>
<gene>
    <name evidence="7" type="ORF">M409DRAFT_20809</name>
</gene>
<evidence type="ECO:0000256" key="2">
    <source>
        <dbReference type="ARBA" id="ARBA00022692"/>
    </source>
</evidence>
<feature type="domain" description="MARVEL" evidence="6">
    <location>
        <begin position="59"/>
        <end position="194"/>
    </location>
</feature>
<dbReference type="RefSeq" id="XP_033669682.1">
    <property type="nucleotide sequence ID" value="XM_033805562.1"/>
</dbReference>
<keyword evidence="8" id="KW-1185">Reference proteome</keyword>
<feature type="transmembrane region" description="Helical" evidence="5">
    <location>
        <begin position="141"/>
        <end position="161"/>
    </location>
</feature>
<evidence type="ECO:0000259" key="6">
    <source>
        <dbReference type="Pfam" id="PF01284"/>
    </source>
</evidence>
<keyword evidence="2 5" id="KW-0812">Transmembrane</keyword>
<dbReference type="Pfam" id="PF01284">
    <property type="entry name" value="MARVEL"/>
    <property type="match status" value="1"/>
</dbReference>
<feature type="transmembrane region" description="Helical" evidence="5">
    <location>
        <begin position="56"/>
        <end position="79"/>
    </location>
</feature>
<evidence type="ECO:0000256" key="5">
    <source>
        <dbReference type="SAM" id="Phobius"/>
    </source>
</evidence>
<evidence type="ECO:0000256" key="4">
    <source>
        <dbReference type="ARBA" id="ARBA00023136"/>
    </source>
</evidence>
<keyword evidence="3 5" id="KW-1133">Transmembrane helix</keyword>
<protein>
    <recommendedName>
        <fullName evidence="6">MARVEL domain-containing protein</fullName>
    </recommendedName>
</protein>
<evidence type="ECO:0000256" key="1">
    <source>
        <dbReference type="ARBA" id="ARBA00004141"/>
    </source>
</evidence>
<keyword evidence="4 5" id="KW-0472">Membrane</keyword>
<dbReference type="GeneID" id="54558834"/>
<organism evidence="7 8">
    <name type="scientific">Zasmidium cellare ATCC 36951</name>
    <dbReference type="NCBI Taxonomy" id="1080233"/>
    <lineage>
        <taxon>Eukaryota</taxon>
        <taxon>Fungi</taxon>
        <taxon>Dikarya</taxon>
        <taxon>Ascomycota</taxon>
        <taxon>Pezizomycotina</taxon>
        <taxon>Dothideomycetes</taxon>
        <taxon>Dothideomycetidae</taxon>
        <taxon>Mycosphaerellales</taxon>
        <taxon>Mycosphaerellaceae</taxon>
        <taxon>Zasmidium</taxon>
    </lineage>
</organism>
<dbReference type="OrthoDB" id="3646913at2759"/>
<proteinExistence type="predicted"/>
<dbReference type="InterPro" id="IPR008253">
    <property type="entry name" value="Marvel"/>
</dbReference>
<dbReference type="AlphaFoldDB" id="A0A6A6CQ35"/>